<evidence type="ECO:0000256" key="6">
    <source>
        <dbReference type="ARBA" id="ARBA00023016"/>
    </source>
</evidence>
<dbReference type="Proteomes" id="UP000237819">
    <property type="component" value="Unassembled WGS sequence"/>
</dbReference>
<evidence type="ECO:0000256" key="9">
    <source>
        <dbReference type="RuleBase" id="RU003322"/>
    </source>
</evidence>
<proteinExistence type="evidence at transcript level"/>
<feature type="modified residue" description="Phosphothreonine; by autocatalysis" evidence="8">
    <location>
        <position position="199"/>
    </location>
</feature>
<feature type="region of interest" description="Disordered" evidence="11">
    <location>
        <begin position="616"/>
        <end position="649"/>
    </location>
</feature>
<dbReference type="InterPro" id="IPR018181">
    <property type="entry name" value="Heat_shock_70_CS"/>
</dbReference>
<dbReference type="PROSITE" id="PS00297">
    <property type="entry name" value="HSP70_1"/>
    <property type="match status" value="1"/>
</dbReference>
<dbReference type="Gene3D" id="2.60.34.10">
    <property type="entry name" value="Substrate Binding Domain Of DNAk, Chain A, domain 1"/>
    <property type="match status" value="1"/>
</dbReference>
<dbReference type="InterPro" id="IPR012725">
    <property type="entry name" value="Chaperone_DnaK"/>
</dbReference>
<protein>
    <recommendedName>
        <fullName evidence="2 8">Chaperone protein DnaK</fullName>
    </recommendedName>
    <alternativeName>
        <fullName evidence="8">HSP70</fullName>
    </alternativeName>
    <alternativeName>
        <fullName evidence="8">Heat shock 70 kDa protein</fullName>
    </alternativeName>
    <alternativeName>
        <fullName evidence="8">Heat shock protein 70</fullName>
    </alternativeName>
</protein>
<comment type="function">
    <text evidence="8">Acts as a chaperone.</text>
</comment>
<dbReference type="FunFam" id="2.60.34.10:FF:000014">
    <property type="entry name" value="Chaperone protein DnaK HSP70"/>
    <property type="match status" value="1"/>
</dbReference>
<dbReference type="Pfam" id="PF00012">
    <property type="entry name" value="HSP70"/>
    <property type="match status" value="1"/>
</dbReference>
<keyword evidence="3 8" id="KW-0597">Phosphoprotein</keyword>
<sequence>MAQGEVIIGIDLGTTNSVVAVMEGSEAKVIPNAEGSRLTPSVVGYTDKGEVLVGEPARRQAVTNPTKTVYSIKRFMGRRHNEVDSEEKLVPYKVIGSSDEYVKVQIGDKEYTPPEISAKVLQKLKAAAESYLGHKVSKAVITVPAYFNDAQRQATKDAGQIAGLEVSRIINEPTAAALAYGLGKNKAEKIAVFDLGGGTFDISILEVSPPEEGEDGGRTVFEVISTSGDTHLGGDDFDEKLINYVASEFEKTNGIDLRKDQMALQRLQEACEKAKKELSGQASTDINLPFITADASGPKHLQMSISRSEFEQMTDDLIERCRIPVEKAMKDAGLSASDIDEVVLVGGSTRIPKVQEMVKKIFGKDPHKGVNPDEVVAAGAAIQGSVLAEGGRKDVLLLDVTPLSLGIETLGGVFTKLVERNTTIPTEKKQTFSTAEDNQGAVTVRVFQGERPMASDNRLLDEFNLDGIAPAPRGMPQIEVKFDIDQNGILNVSAKDLGTGKEMKVEIKQSSGLSKEEIDRMQQDAEEHAAEDKRKRELAESRNEAESRCFQLEKLIKEAGDKISDNDKAPLEAAINKTREAAKGEDVEAIKSAISELEAASHAVSKILYEAAAANNPEAAAEGGEAPQPEGKDGGDDDAIDAEFEVKKD</sequence>
<evidence type="ECO:0000256" key="8">
    <source>
        <dbReference type="HAMAP-Rule" id="MF_00332"/>
    </source>
</evidence>
<dbReference type="GO" id="GO:0051082">
    <property type="term" value="F:unfolded protein binding"/>
    <property type="evidence" value="ECO:0007669"/>
    <property type="project" value="InterPro"/>
</dbReference>
<feature type="region of interest" description="Disordered" evidence="11">
    <location>
        <begin position="524"/>
        <end position="544"/>
    </location>
</feature>
<dbReference type="PROSITE" id="PS01036">
    <property type="entry name" value="HSP70_3"/>
    <property type="match status" value="1"/>
</dbReference>
<comment type="similarity">
    <text evidence="1 8 9">Belongs to the heat shock protein 70 family.</text>
</comment>
<dbReference type="InterPro" id="IPR029048">
    <property type="entry name" value="HSP70_C_sf"/>
</dbReference>
<keyword evidence="5 8" id="KW-0067">ATP-binding</keyword>
<dbReference type="Gene3D" id="1.20.1270.10">
    <property type="match status" value="1"/>
</dbReference>
<dbReference type="PRINTS" id="PR00301">
    <property type="entry name" value="HEATSHOCK70"/>
</dbReference>
<evidence type="ECO:0000313" key="12">
    <source>
        <dbReference type="EMBL" id="PQO42210.1"/>
    </source>
</evidence>
<dbReference type="InterPro" id="IPR029047">
    <property type="entry name" value="HSP70_peptide-bd_sf"/>
</dbReference>
<dbReference type="SUPFAM" id="SSF100934">
    <property type="entry name" value="Heat shock protein 70kD (HSP70), C-terminal subdomain"/>
    <property type="match status" value="1"/>
</dbReference>
<comment type="caution">
    <text evidence="12">The sequence shown here is derived from an EMBL/GenBank/DDBJ whole genome shotgun (WGS) entry which is preliminary data.</text>
</comment>
<dbReference type="SUPFAM" id="SSF53067">
    <property type="entry name" value="Actin-like ATPase domain"/>
    <property type="match status" value="2"/>
</dbReference>
<comment type="induction">
    <text evidence="8">By stress conditions e.g. heat shock.</text>
</comment>
<name>A0A2S8GD27_9BACT</name>
<evidence type="ECO:0000256" key="10">
    <source>
        <dbReference type="SAM" id="Coils"/>
    </source>
</evidence>
<keyword evidence="6 8" id="KW-0346">Stress response</keyword>
<dbReference type="FunFam" id="1.20.1270.10:FF:000001">
    <property type="entry name" value="Molecular chaperone DnaK"/>
    <property type="match status" value="1"/>
</dbReference>
<accession>A0A2S8GD27</accession>
<dbReference type="CDD" id="cd10234">
    <property type="entry name" value="ASKHA_NBD_HSP70_DnaK-like"/>
    <property type="match status" value="1"/>
</dbReference>
<evidence type="ECO:0000313" key="13">
    <source>
        <dbReference type="Proteomes" id="UP000237819"/>
    </source>
</evidence>
<keyword evidence="7 8" id="KW-0143">Chaperone</keyword>
<feature type="compositionally biased region" description="Low complexity" evidence="11">
    <location>
        <begin position="616"/>
        <end position="627"/>
    </location>
</feature>
<evidence type="ECO:0000256" key="1">
    <source>
        <dbReference type="ARBA" id="ARBA00007381"/>
    </source>
</evidence>
<dbReference type="Gene3D" id="3.30.420.40">
    <property type="match status" value="2"/>
</dbReference>
<dbReference type="NCBIfam" id="TIGR02350">
    <property type="entry name" value="prok_dnaK"/>
    <property type="match status" value="1"/>
</dbReference>
<reference evidence="12 13" key="1">
    <citation type="submission" date="2018-02" db="EMBL/GenBank/DDBJ databases">
        <title>Comparative genomes isolates from brazilian mangrove.</title>
        <authorList>
            <person name="Araujo J.E."/>
            <person name="Taketani R.G."/>
            <person name="Silva M.C.P."/>
            <person name="Loureco M.V."/>
            <person name="Andreote F.D."/>
        </authorList>
    </citation>
    <scope>NUCLEOTIDE SEQUENCE [LARGE SCALE GENOMIC DNA]</scope>
    <source>
        <strain evidence="12 13">Nap-Phe MGV</strain>
    </source>
</reference>
<dbReference type="InterPro" id="IPR013126">
    <property type="entry name" value="Hsp_70_fam"/>
</dbReference>
<dbReference type="SUPFAM" id="SSF100920">
    <property type="entry name" value="Heat shock protein 70kD (HSP70), peptide-binding domain"/>
    <property type="match status" value="1"/>
</dbReference>
<dbReference type="PANTHER" id="PTHR19375">
    <property type="entry name" value="HEAT SHOCK PROTEIN 70KDA"/>
    <property type="match status" value="1"/>
</dbReference>
<organism evidence="12 13">
    <name type="scientific">Blastopirellula marina</name>
    <dbReference type="NCBI Taxonomy" id="124"/>
    <lineage>
        <taxon>Bacteria</taxon>
        <taxon>Pseudomonadati</taxon>
        <taxon>Planctomycetota</taxon>
        <taxon>Planctomycetia</taxon>
        <taxon>Pirellulales</taxon>
        <taxon>Pirellulaceae</taxon>
        <taxon>Blastopirellula</taxon>
    </lineage>
</organism>
<dbReference type="InterPro" id="IPR043129">
    <property type="entry name" value="ATPase_NBD"/>
</dbReference>
<dbReference type="PROSITE" id="PS00329">
    <property type="entry name" value="HSP70_2"/>
    <property type="match status" value="1"/>
</dbReference>
<dbReference type="FunFam" id="3.90.640.10:FF:000003">
    <property type="entry name" value="Molecular chaperone DnaK"/>
    <property type="match status" value="1"/>
</dbReference>
<dbReference type="OrthoDB" id="9766019at2"/>
<dbReference type="HAMAP" id="MF_00332">
    <property type="entry name" value="DnaK"/>
    <property type="match status" value="1"/>
</dbReference>
<evidence type="ECO:0000256" key="5">
    <source>
        <dbReference type="ARBA" id="ARBA00022840"/>
    </source>
</evidence>
<dbReference type="AlphaFoldDB" id="A0A2S8GD27"/>
<evidence type="ECO:0000256" key="4">
    <source>
        <dbReference type="ARBA" id="ARBA00022741"/>
    </source>
</evidence>
<feature type="coiled-coil region" evidence="10">
    <location>
        <begin position="257"/>
        <end position="284"/>
    </location>
</feature>
<keyword evidence="10" id="KW-0175">Coiled coil</keyword>
<evidence type="ECO:0000256" key="7">
    <source>
        <dbReference type="ARBA" id="ARBA00023186"/>
    </source>
</evidence>
<dbReference type="GO" id="GO:0140662">
    <property type="term" value="F:ATP-dependent protein folding chaperone"/>
    <property type="evidence" value="ECO:0007669"/>
    <property type="project" value="InterPro"/>
</dbReference>
<keyword evidence="4 8" id="KW-0547">Nucleotide-binding</keyword>
<gene>
    <name evidence="8" type="primary">dnaK</name>
    <name evidence="12" type="ORF">C5Y93_28095</name>
</gene>
<evidence type="ECO:0000256" key="11">
    <source>
        <dbReference type="SAM" id="MobiDB-lite"/>
    </source>
</evidence>
<evidence type="ECO:0000256" key="3">
    <source>
        <dbReference type="ARBA" id="ARBA00022553"/>
    </source>
</evidence>
<dbReference type="Gene3D" id="3.90.640.10">
    <property type="entry name" value="Actin, Chain A, domain 4"/>
    <property type="match status" value="1"/>
</dbReference>
<dbReference type="GO" id="GO:0005524">
    <property type="term" value="F:ATP binding"/>
    <property type="evidence" value="ECO:0007669"/>
    <property type="project" value="UniProtKB-UniRule"/>
</dbReference>
<dbReference type="EMBL" id="PUHZ01000025">
    <property type="protein sequence ID" value="PQO42210.1"/>
    <property type="molecule type" value="Genomic_DNA"/>
</dbReference>
<evidence type="ECO:0000256" key="2">
    <source>
        <dbReference type="ARBA" id="ARBA00014415"/>
    </source>
</evidence>
<dbReference type="RefSeq" id="WP_105338791.1">
    <property type="nucleotide sequence ID" value="NZ_PUHZ01000025.1"/>
</dbReference>
<dbReference type="NCBIfam" id="NF003520">
    <property type="entry name" value="PRK05183.1"/>
    <property type="match status" value="1"/>
</dbReference>
<dbReference type="NCBIfam" id="NF001413">
    <property type="entry name" value="PRK00290.1"/>
    <property type="match status" value="1"/>
</dbReference>
<dbReference type="FunFam" id="3.30.420.40:FF:000004">
    <property type="entry name" value="Molecular chaperone DnaK"/>
    <property type="match status" value="1"/>
</dbReference>